<evidence type="ECO:0000259" key="2">
    <source>
        <dbReference type="PROSITE" id="PS50206"/>
    </source>
</evidence>
<name>A0A059KM44_9BURK</name>
<evidence type="ECO:0000256" key="1">
    <source>
        <dbReference type="SAM" id="SignalP"/>
    </source>
</evidence>
<keyword evidence="1" id="KW-0732">Signal</keyword>
<dbReference type="PROSITE" id="PS51257">
    <property type="entry name" value="PROKAR_LIPOPROTEIN"/>
    <property type="match status" value="1"/>
</dbReference>
<dbReference type="Gene3D" id="3.40.250.10">
    <property type="entry name" value="Rhodanese-like domain"/>
    <property type="match status" value="1"/>
</dbReference>
<protein>
    <submittedName>
        <fullName evidence="3">Rhodanese domain-containing protein</fullName>
    </submittedName>
</protein>
<accession>A0A059KM44</accession>
<dbReference type="eggNOG" id="COG0607">
    <property type="taxonomic scope" value="Bacteria"/>
</dbReference>
<dbReference type="InterPro" id="IPR036873">
    <property type="entry name" value="Rhodanese-like_dom_sf"/>
</dbReference>
<dbReference type="InterPro" id="IPR001763">
    <property type="entry name" value="Rhodanese-like_dom"/>
</dbReference>
<gene>
    <name evidence="3" type="ORF">X805_19570</name>
</gene>
<dbReference type="EMBL" id="AZRA01000049">
    <property type="protein sequence ID" value="KDB52506.1"/>
    <property type="molecule type" value="Genomic_DNA"/>
</dbReference>
<proteinExistence type="predicted"/>
<dbReference type="SUPFAM" id="SSF52821">
    <property type="entry name" value="Rhodanese/Cell cycle control phosphatase"/>
    <property type="match status" value="1"/>
</dbReference>
<comment type="caution">
    <text evidence="3">The sequence shown here is derived from an EMBL/GenBank/DDBJ whole genome shotgun (WGS) entry which is preliminary data.</text>
</comment>
<dbReference type="PANTHER" id="PTHR43031">
    <property type="entry name" value="FAD-DEPENDENT OXIDOREDUCTASE"/>
    <property type="match status" value="1"/>
</dbReference>
<evidence type="ECO:0000313" key="4">
    <source>
        <dbReference type="Proteomes" id="UP000026714"/>
    </source>
</evidence>
<dbReference type="PROSITE" id="PS51318">
    <property type="entry name" value="TAT"/>
    <property type="match status" value="1"/>
</dbReference>
<dbReference type="Pfam" id="PF00581">
    <property type="entry name" value="Rhodanese"/>
    <property type="match status" value="1"/>
</dbReference>
<dbReference type="InterPro" id="IPR006311">
    <property type="entry name" value="TAT_signal"/>
</dbReference>
<evidence type="ECO:0000313" key="3">
    <source>
        <dbReference type="EMBL" id="KDB52506.1"/>
    </source>
</evidence>
<organism evidence="3 4">
    <name type="scientific">Sphaerotilus natans subsp. natans DSM 6575</name>
    <dbReference type="NCBI Taxonomy" id="1286631"/>
    <lineage>
        <taxon>Bacteria</taxon>
        <taxon>Pseudomonadati</taxon>
        <taxon>Pseudomonadota</taxon>
        <taxon>Betaproteobacteria</taxon>
        <taxon>Burkholderiales</taxon>
        <taxon>Sphaerotilaceae</taxon>
        <taxon>Sphaerotilus</taxon>
    </lineage>
</organism>
<dbReference type="InterPro" id="IPR050229">
    <property type="entry name" value="GlpE_sulfurtransferase"/>
</dbReference>
<dbReference type="SMART" id="SM00450">
    <property type="entry name" value="RHOD"/>
    <property type="match status" value="1"/>
</dbReference>
<reference evidence="3 4" key="1">
    <citation type="journal article" date="2014" name="FEMS Microbiol. Ecol.">
        <title>Sphaerotilus natans encrusted with nanoball-shaped Fe(III) oxide minerals formed by nitrate-reducing mixotrophic Fe(II) oxidation.</title>
        <authorList>
            <person name="Park S."/>
            <person name="Kim D.H."/>
            <person name="Lee J.H."/>
            <person name="Hur H.G."/>
        </authorList>
    </citation>
    <scope>NUCLEOTIDE SEQUENCE [LARGE SCALE GENOMIC DNA]</scope>
    <source>
        <strain evidence="3 4">DSM 6575</strain>
    </source>
</reference>
<feature type="chain" id="PRO_5001579615" evidence="1">
    <location>
        <begin position="28"/>
        <end position="149"/>
    </location>
</feature>
<dbReference type="AlphaFoldDB" id="A0A059KM44"/>
<feature type="signal peptide" evidence="1">
    <location>
        <begin position="1"/>
        <end position="27"/>
    </location>
</feature>
<dbReference type="RefSeq" id="WP_037481155.1">
    <property type="nucleotide sequence ID" value="NZ_AZRA01000049.1"/>
</dbReference>
<dbReference type="PANTHER" id="PTHR43031:SF1">
    <property type="entry name" value="PYRIDINE NUCLEOTIDE-DISULPHIDE OXIDOREDUCTASE"/>
    <property type="match status" value="1"/>
</dbReference>
<dbReference type="CDD" id="cd00158">
    <property type="entry name" value="RHOD"/>
    <property type="match status" value="1"/>
</dbReference>
<sequence length="149" mass="15685">MPNLPIRSRRRALGLLAAALPLSWLTACSPAGGPDAPVSLETARAELDAGRALVFDIREPHEHATGVAAGMRLLPMSQLEARLAEIPRDPAQPVLLICNTQNRSARVATLLHERGYTNVRHVSSGMSGWAGRGWPMVAPAPAGQAGSGS</sequence>
<dbReference type="STRING" id="34103.SAMN05421778_11652"/>
<dbReference type="PROSITE" id="PS50206">
    <property type="entry name" value="RHODANESE_3"/>
    <property type="match status" value="1"/>
</dbReference>
<feature type="domain" description="Rhodanese" evidence="2">
    <location>
        <begin position="48"/>
        <end position="138"/>
    </location>
</feature>
<dbReference type="Proteomes" id="UP000026714">
    <property type="component" value="Unassembled WGS sequence"/>
</dbReference>
<keyword evidence="4" id="KW-1185">Reference proteome</keyword>